<feature type="region of interest" description="Disordered" evidence="1">
    <location>
        <begin position="279"/>
        <end position="326"/>
    </location>
</feature>
<comment type="caution">
    <text evidence="2">The sequence shown here is derived from an EMBL/GenBank/DDBJ whole genome shotgun (WGS) entry which is preliminary data.</text>
</comment>
<keyword evidence="3" id="KW-1185">Reference proteome</keyword>
<proteinExistence type="predicted"/>
<reference evidence="2" key="1">
    <citation type="submission" date="2021-09" db="EMBL/GenBank/DDBJ databases">
        <title>A high-quality genome of the endoparasitic fungus Hirsutella rhossiliensis with a comparison of Hirsutella genomes reveals transposable elements contributing to genome size variation.</title>
        <authorList>
            <person name="Lin R."/>
            <person name="Jiao Y."/>
            <person name="Sun X."/>
            <person name="Ling J."/>
            <person name="Xie B."/>
            <person name="Cheng X."/>
        </authorList>
    </citation>
    <scope>NUCLEOTIDE SEQUENCE</scope>
    <source>
        <strain evidence="2">HR02</strain>
    </source>
</reference>
<gene>
    <name evidence="2" type="ORF">HRG_00330</name>
</gene>
<dbReference type="AlphaFoldDB" id="A0A9P8N3J8"/>
<dbReference type="RefSeq" id="XP_044725201.1">
    <property type="nucleotide sequence ID" value="XM_044858801.1"/>
</dbReference>
<protein>
    <submittedName>
        <fullName evidence="2">Uncharacterized protein</fullName>
    </submittedName>
</protein>
<feature type="compositionally biased region" description="Basic residues" evidence="1">
    <location>
        <begin position="312"/>
        <end position="326"/>
    </location>
</feature>
<dbReference type="Proteomes" id="UP000824596">
    <property type="component" value="Unassembled WGS sequence"/>
</dbReference>
<name>A0A9P8N3J8_9HYPO</name>
<dbReference type="GeneID" id="68349459"/>
<organism evidence="2 3">
    <name type="scientific">Hirsutella rhossiliensis</name>
    <dbReference type="NCBI Taxonomy" id="111463"/>
    <lineage>
        <taxon>Eukaryota</taxon>
        <taxon>Fungi</taxon>
        <taxon>Dikarya</taxon>
        <taxon>Ascomycota</taxon>
        <taxon>Pezizomycotina</taxon>
        <taxon>Sordariomycetes</taxon>
        <taxon>Hypocreomycetidae</taxon>
        <taxon>Hypocreales</taxon>
        <taxon>Ophiocordycipitaceae</taxon>
        <taxon>Hirsutella</taxon>
    </lineage>
</organism>
<feature type="region of interest" description="Disordered" evidence="1">
    <location>
        <begin position="131"/>
        <end position="154"/>
    </location>
</feature>
<evidence type="ECO:0000256" key="1">
    <source>
        <dbReference type="SAM" id="MobiDB-lite"/>
    </source>
</evidence>
<dbReference type="EMBL" id="JAIZPD010000001">
    <property type="protein sequence ID" value="KAH0967688.1"/>
    <property type="molecule type" value="Genomic_DNA"/>
</dbReference>
<evidence type="ECO:0000313" key="2">
    <source>
        <dbReference type="EMBL" id="KAH0967688.1"/>
    </source>
</evidence>
<evidence type="ECO:0000313" key="3">
    <source>
        <dbReference type="Proteomes" id="UP000824596"/>
    </source>
</evidence>
<sequence>MTALQTLQFIQRNSLQHPEATIKSTIKEVFRLEVYNFASIDAFTKRLHWCWTQATTGFPAVDKRLFVITAIHGLKVSHPTWYAKWEHDCELGQHLTKEEISMIPQKQSLIESHKHTPDTFWVLHPEQMPKKVRRQRENQQEQQQPQPGPKSWLPEGNINFSLSSSRNHVKGVSVALGSGYVDKLLLYIGHLRVWPPHVGPINLTLWCLSNVYDGDKPTSGDCLIDYSYRGLDSRHRAGKGYVHNILGVTKSRLSKGDSHLDLILTDGGEMIMCGKPRESVQDYDTEEEQTPVVGPSRHRSLQSDERTEIGTSHRHHKRDMRKHFMI</sequence>
<accession>A0A9P8N3J8</accession>